<evidence type="ECO:0000313" key="3">
    <source>
        <dbReference type="Proteomes" id="UP000015241"/>
    </source>
</evidence>
<sequence length="75" mass="8248">MSEIILARRHPAHRDSLLAAPSPTTSPNTSTCSHPSRPLFVITADAPAPRFNARDNAVLPVFIDTLPLRNDYRPC</sequence>
<gene>
    <name evidence="2" type="ORF">FOMPIDRAFT_1049025</name>
</gene>
<evidence type="ECO:0000313" key="2">
    <source>
        <dbReference type="EMBL" id="EPT01316.1"/>
    </source>
</evidence>
<dbReference type="HOGENOM" id="CLU_2671078_0_0_1"/>
<name>S8FIS0_FOMSC</name>
<feature type="compositionally biased region" description="Low complexity" evidence="1">
    <location>
        <begin position="21"/>
        <end position="34"/>
    </location>
</feature>
<accession>S8FIS0</accession>
<organism evidence="2 3">
    <name type="scientific">Fomitopsis schrenkii</name>
    <name type="common">Brown rot fungus</name>
    <dbReference type="NCBI Taxonomy" id="2126942"/>
    <lineage>
        <taxon>Eukaryota</taxon>
        <taxon>Fungi</taxon>
        <taxon>Dikarya</taxon>
        <taxon>Basidiomycota</taxon>
        <taxon>Agaricomycotina</taxon>
        <taxon>Agaricomycetes</taxon>
        <taxon>Polyporales</taxon>
        <taxon>Fomitopsis</taxon>
    </lineage>
</organism>
<dbReference type="OrthoDB" id="7862313at2759"/>
<dbReference type="InParanoid" id="S8FIS0"/>
<dbReference type="EMBL" id="KE504143">
    <property type="protein sequence ID" value="EPT01316.1"/>
    <property type="molecule type" value="Genomic_DNA"/>
</dbReference>
<proteinExistence type="predicted"/>
<keyword evidence="3" id="KW-1185">Reference proteome</keyword>
<feature type="region of interest" description="Disordered" evidence="1">
    <location>
        <begin position="1"/>
        <end position="34"/>
    </location>
</feature>
<evidence type="ECO:0000256" key="1">
    <source>
        <dbReference type="SAM" id="MobiDB-lite"/>
    </source>
</evidence>
<protein>
    <submittedName>
        <fullName evidence="2">Uncharacterized protein</fullName>
    </submittedName>
</protein>
<dbReference type="AlphaFoldDB" id="S8FIS0"/>
<dbReference type="Proteomes" id="UP000015241">
    <property type="component" value="Unassembled WGS sequence"/>
</dbReference>
<reference evidence="2 3" key="1">
    <citation type="journal article" date="2012" name="Science">
        <title>The Paleozoic origin of enzymatic lignin decomposition reconstructed from 31 fungal genomes.</title>
        <authorList>
            <person name="Floudas D."/>
            <person name="Binder M."/>
            <person name="Riley R."/>
            <person name="Barry K."/>
            <person name="Blanchette R.A."/>
            <person name="Henrissat B."/>
            <person name="Martinez A.T."/>
            <person name="Otillar R."/>
            <person name="Spatafora J.W."/>
            <person name="Yadav J.S."/>
            <person name="Aerts A."/>
            <person name="Benoit I."/>
            <person name="Boyd A."/>
            <person name="Carlson A."/>
            <person name="Copeland A."/>
            <person name="Coutinho P.M."/>
            <person name="de Vries R.P."/>
            <person name="Ferreira P."/>
            <person name="Findley K."/>
            <person name="Foster B."/>
            <person name="Gaskell J."/>
            <person name="Glotzer D."/>
            <person name="Gorecki P."/>
            <person name="Heitman J."/>
            <person name="Hesse C."/>
            <person name="Hori C."/>
            <person name="Igarashi K."/>
            <person name="Jurgens J.A."/>
            <person name="Kallen N."/>
            <person name="Kersten P."/>
            <person name="Kohler A."/>
            <person name="Kuees U."/>
            <person name="Kumar T.K.A."/>
            <person name="Kuo A."/>
            <person name="LaButti K."/>
            <person name="Larrondo L.F."/>
            <person name="Lindquist E."/>
            <person name="Ling A."/>
            <person name="Lombard V."/>
            <person name="Lucas S."/>
            <person name="Lundell T."/>
            <person name="Martin R."/>
            <person name="McLaughlin D.J."/>
            <person name="Morgenstern I."/>
            <person name="Morin E."/>
            <person name="Murat C."/>
            <person name="Nagy L.G."/>
            <person name="Nolan M."/>
            <person name="Ohm R.A."/>
            <person name="Patyshakuliyeva A."/>
            <person name="Rokas A."/>
            <person name="Ruiz-Duenas F.J."/>
            <person name="Sabat G."/>
            <person name="Salamov A."/>
            <person name="Samejima M."/>
            <person name="Schmutz J."/>
            <person name="Slot J.C."/>
            <person name="St John F."/>
            <person name="Stenlid J."/>
            <person name="Sun H."/>
            <person name="Sun S."/>
            <person name="Syed K."/>
            <person name="Tsang A."/>
            <person name="Wiebenga A."/>
            <person name="Young D."/>
            <person name="Pisabarro A."/>
            <person name="Eastwood D.C."/>
            <person name="Martin F."/>
            <person name="Cullen D."/>
            <person name="Grigoriev I.V."/>
            <person name="Hibbett D.S."/>
        </authorList>
    </citation>
    <scope>NUCLEOTIDE SEQUENCE</scope>
    <source>
        <strain evidence="3">FP-58527</strain>
    </source>
</reference>